<accession>A0A9Q8PB16</accession>
<dbReference type="PROSITE" id="PS50089">
    <property type="entry name" value="ZF_RING_2"/>
    <property type="match status" value="1"/>
</dbReference>
<dbReference type="AlphaFoldDB" id="A0A9Q8PB16"/>
<dbReference type="RefSeq" id="XP_047763508.1">
    <property type="nucleotide sequence ID" value="XM_047906621.1"/>
</dbReference>
<dbReference type="InterPro" id="IPR013083">
    <property type="entry name" value="Znf_RING/FYVE/PHD"/>
</dbReference>
<dbReference type="GO" id="GO:0008270">
    <property type="term" value="F:zinc ion binding"/>
    <property type="evidence" value="ECO:0007669"/>
    <property type="project" value="UniProtKB-KW"/>
</dbReference>
<dbReference type="Proteomes" id="UP000756132">
    <property type="component" value="Chromosome 6"/>
</dbReference>
<keyword evidence="1" id="KW-0479">Metal-binding</keyword>
<feature type="domain" description="RING-type" evidence="2">
    <location>
        <begin position="270"/>
        <end position="319"/>
    </location>
</feature>
<sequence>METAADLFTAKLISQHCKSILDRKDHVNTLDLHHRVEVQYPALDLLRHGDEVVILPATNMEHRYDPVPPLVPDEAVTIHSDLTDRNNVASSTVYPIEYNARAPRSPKSSVFASLGDDIQQCRQYAGNTVLRAVLYDRSTEFYATENNIRIRVERTTTFPHGIASTETMGTQPRTSQRTYDWPLRELRHTFKYHPTPWDAQILELVDRSTDKAVRHVASLCRAHDKAFFEELREDERDEWRGKREFDYGAVLDSKAKVIRRNDPRVKDQSCAVCTEAFGPNTVPVELTCHAGHVLCRGCLLYLCMSAETWLEKIKCPQCREPALSWEEMEAVKYGVINGDFYYQEQYTEWENFQRSCADLDKEDITNKTHTVTLNETNRFIIFDSWLYLFLEDLQGIQGPTLEDREVMLAVKDHLNTLSGYSIPANDLFEQLHWAVYKRLLSAYESHGWFKYLAPPPHHIARFTEEPAWKYLEDYLLRPGYSGLITRSLKRALRFVSLRECDRRGPGHEGTRHFHGGRAFFDLNSYVVKLRGDVPRLERWERDFEREDWGGGL</sequence>
<dbReference type="OrthoDB" id="3626072at2759"/>
<protein>
    <recommendedName>
        <fullName evidence="2">RING-type domain-containing protein</fullName>
    </recommendedName>
</protein>
<proteinExistence type="predicted"/>
<reference evidence="3" key="2">
    <citation type="journal article" date="2022" name="Microb. Genom.">
        <title>A chromosome-scale genome assembly of the tomato pathogen Cladosporium fulvum reveals a compartmentalized genome architecture and the presence of a dispensable chromosome.</title>
        <authorList>
            <person name="Zaccaron A.Z."/>
            <person name="Chen L.H."/>
            <person name="Samaras A."/>
            <person name="Stergiopoulos I."/>
        </authorList>
    </citation>
    <scope>NUCLEOTIDE SEQUENCE</scope>
    <source>
        <strain evidence="3">Race5_Kim</strain>
    </source>
</reference>
<dbReference type="GeneID" id="71987351"/>
<dbReference type="EMBL" id="CP090168">
    <property type="protein sequence ID" value="UJO19142.1"/>
    <property type="molecule type" value="Genomic_DNA"/>
</dbReference>
<evidence type="ECO:0000313" key="3">
    <source>
        <dbReference type="EMBL" id="UJO19142.1"/>
    </source>
</evidence>
<dbReference type="InterPro" id="IPR001841">
    <property type="entry name" value="Znf_RING"/>
</dbReference>
<evidence type="ECO:0000256" key="1">
    <source>
        <dbReference type="PROSITE-ProRule" id="PRU00175"/>
    </source>
</evidence>
<name>A0A9Q8PB16_PASFU</name>
<keyword evidence="4" id="KW-1185">Reference proteome</keyword>
<keyword evidence="1" id="KW-0863">Zinc-finger</keyword>
<evidence type="ECO:0000313" key="4">
    <source>
        <dbReference type="Proteomes" id="UP000756132"/>
    </source>
</evidence>
<dbReference type="Gene3D" id="3.30.40.10">
    <property type="entry name" value="Zinc/RING finger domain, C3HC4 (zinc finger)"/>
    <property type="match status" value="1"/>
</dbReference>
<dbReference type="KEGG" id="ffu:CLAFUR5_07473"/>
<keyword evidence="1" id="KW-0862">Zinc</keyword>
<dbReference type="SUPFAM" id="SSF57850">
    <property type="entry name" value="RING/U-box"/>
    <property type="match status" value="1"/>
</dbReference>
<evidence type="ECO:0000259" key="2">
    <source>
        <dbReference type="PROSITE" id="PS50089"/>
    </source>
</evidence>
<organism evidence="3 4">
    <name type="scientific">Passalora fulva</name>
    <name type="common">Tomato leaf mold</name>
    <name type="synonym">Cladosporium fulvum</name>
    <dbReference type="NCBI Taxonomy" id="5499"/>
    <lineage>
        <taxon>Eukaryota</taxon>
        <taxon>Fungi</taxon>
        <taxon>Dikarya</taxon>
        <taxon>Ascomycota</taxon>
        <taxon>Pezizomycotina</taxon>
        <taxon>Dothideomycetes</taxon>
        <taxon>Dothideomycetidae</taxon>
        <taxon>Mycosphaerellales</taxon>
        <taxon>Mycosphaerellaceae</taxon>
        <taxon>Fulvia</taxon>
    </lineage>
</organism>
<reference evidence="3" key="1">
    <citation type="submission" date="2021-12" db="EMBL/GenBank/DDBJ databases">
        <authorList>
            <person name="Zaccaron A."/>
            <person name="Stergiopoulos I."/>
        </authorList>
    </citation>
    <scope>NUCLEOTIDE SEQUENCE</scope>
    <source>
        <strain evidence="3">Race5_Kim</strain>
    </source>
</reference>
<gene>
    <name evidence="3" type="ORF">CLAFUR5_07473</name>
</gene>